<reference evidence="4 5" key="1">
    <citation type="submission" date="2021-02" db="EMBL/GenBank/DDBJ databases">
        <title>De Novo genome assembly of isolated myxobacteria.</title>
        <authorList>
            <person name="Stevens D.C."/>
        </authorList>
    </citation>
    <scope>NUCLEOTIDE SEQUENCE [LARGE SCALE GENOMIC DNA]</scope>
    <source>
        <strain evidence="4 5">ATCC 29039</strain>
    </source>
</reference>
<gene>
    <name evidence="4" type="ORF">JYK02_20670</name>
</gene>
<keyword evidence="5" id="KW-1185">Reference proteome</keyword>
<dbReference type="Pfam" id="PF13432">
    <property type="entry name" value="TPR_16"/>
    <property type="match status" value="1"/>
</dbReference>
<evidence type="ECO:0000259" key="3">
    <source>
        <dbReference type="Pfam" id="PF00144"/>
    </source>
</evidence>
<feature type="signal peptide" evidence="2">
    <location>
        <begin position="1"/>
        <end position="24"/>
    </location>
</feature>
<protein>
    <submittedName>
        <fullName evidence="4">Serine hydrolase</fullName>
    </submittedName>
</protein>
<dbReference type="Gene3D" id="3.40.710.10">
    <property type="entry name" value="DD-peptidase/beta-lactamase superfamily"/>
    <property type="match status" value="1"/>
</dbReference>
<dbReference type="RefSeq" id="WP_207053406.1">
    <property type="nucleotide sequence ID" value="NZ_JAFIMU010000007.1"/>
</dbReference>
<evidence type="ECO:0000313" key="5">
    <source>
        <dbReference type="Proteomes" id="UP000664052"/>
    </source>
</evidence>
<evidence type="ECO:0000313" key="4">
    <source>
        <dbReference type="EMBL" id="MBN8229930.1"/>
    </source>
</evidence>
<keyword evidence="4" id="KW-0378">Hydrolase</keyword>
<keyword evidence="2" id="KW-0732">Signal</keyword>
<dbReference type="SMART" id="SM00028">
    <property type="entry name" value="TPR"/>
    <property type="match status" value="2"/>
</dbReference>
<name>A0ABS3DFK7_9BACT</name>
<feature type="repeat" description="TPR" evidence="1">
    <location>
        <begin position="476"/>
        <end position="509"/>
    </location>
</feature>
<dbReference type="GO" id="GO:0016787">
    <property type="term" value="F:hydrolase activity"/>
    <property type="evidence" value="ECO:0007669"/>
    <property type="project" value="UniProtKB-KW"/>
</dbReference>
<organism evidence="4 5">
    <name type="scientific">Corallococcus macrosporus</name>
    <dbReference type="NCBI Taxonomy" id="35"/>
    <lineage>
        <taxon>Bacteria</taxon>
        <taxon>Pseudomonadati</taxon>
        <taxon>Myxococcota</taxon>
        <taxon>Myxococcia</taxon>
        <taxon>Myxococcales</taxon>
        <taxon>Cystobacterineae</taxon>
        <taxon>Myxococcaceae</taxon>
        <taxon>Corallococcus</taxon>
    </lineage>
</organism>
<evidence type="ECO:0000256" key="1">
    <source>
        <dbReference type="PROSITE-ProRule" id="PRU00339"/>
    </source>
</evidence>
<dbReference type="PANTHER" id="PTHR46825:SF12">
    <property type="entry name" value="PENICILLIN-BINDING PROTEIN 4"/>
    <property type="match status" value="1"/>
</dbReference>
<dbReference type="SUPFAM" id="SSF48452">
    <property type="entry name" value="TPR-like"/>
    <property type="match status" value="1"/>
</dbReference>
<dbReference type="EMBL" id="JAFIMU010000007">
    <property type="protein sequence ID" value="MBN8229930.1"/>
    <property type="molecule type" value="Genomic_DNA"/>
</dbReference>
<proteinExistence type="predicted"/>
<dbReference type="InterPro" id="IPR011990">
    <property type="entry name" value="TPR-like_helical_dom_sf"/>
</dbReference>
<feature type="chain" id="PRO_5045088226" evidence="2">
    <location>
        <begin position="25"/>
        <end position="523"/>
    </location>
</feature>
<dbReference type="InterPro" id="IPR050491">
    <property type="entry name" value="AmpC-like"/>
</dbReference>
<dbReference type="PANTHER" id="PTHR46825">
    <property type="entry name" value="D-ALANYL-D-ALANINE-CARBOXYPEPTIDASE/ENDOPEPTIDASE AMPH"/>
    <property type="match status" value="1"/>
</dbReference>
<dbReference type="Gene3D" id="1.25.40.10">
    <property type="entry name" value="Tetratricopeptide repeat domain"/>
    <property type="match status" value="1"/>
</dbReference>
<dbReference type="PROSITE" id="PS50293">
    <property type="entry name" value="TPR_REGION"/>
    <property type="match status" value="1"/>
</dbReference>
<evidence type="ECO:0000256" key="2">
    <source>
        <dbReference type="SAM" id="SignalP"/>
    </source>
</evidence>
<accession>A0ABS3DFK7</accession>
<dbReference type="InterPro" id="IPR019734">
    <property type="entry name" value="TPR_rpt"/>
</dbReference>
<dbReference type="InterPro" id="IPR001466">
    <property type="entry name" value="Beta-lactam-related"/>
</dbReference>
<dbReference type="Pfam" id="PF00144">
    <property type="entry name" value="Beta-lactamase"/>
    <property type="match status" value="1"/>
</dbReference>
<keyword evidence="1" id="KW-0802">TPR repeat</keyword>
<sequence>MSHAVPRFVPVLFLGCTAVALLTAADAPKAPPPPATQWTARPAESARIARMEANLAPLALPGEKPQALSVQRWMELYGIPGLSVAVYDRNALVWSKTYGVTQAGGKEPVTLETLFQAASVSKPVTALAALRAVEQGRVSLDANVNDALKSWKVPDNEFTREQKVTLRRLLSHSAGLTVHGFPGYGAGEPLPTVQQILDGQKPANTEAVRVDGVPGTEARYSGGGYVVVQQLLTDVMKKPFPQLMKEAVLDPVGMKHSTFEQPLPPALAARTAAGTRASGETVEGRWKVYPELAPAGLWTTPSDLALLQLEVAKARAGKSKRVLSQAMTQQMLTKQSGPYGLGYMLDDAPDRFEHGGWNDGFTAHVVTLGNKGSGIVLMANSDNGVLLFERLIASIVTEYGWQPVPDHLKSPVMTADLLSRVKGADAVIAWARKTKGEGGLPPPVLNHVGYGLFMSGKVEDGLKVFQQNAALFPDDAEAQDGLGMAYMKAGKKAEALAVYQKLLKADPKNESALRAVKMLSAKP</sequence>
<comment type="caution">
    <text evidence="4">The sequence shown here is derived from an EMBL/GenBank/DDBJ whole genome shotgun (WGS) entry which is preliminary data.</text>
</comment>
<dbReference type="Proteomes" id="UP000664052">
    <property type="component" value="Unassembled WGS sequence"/>
</dbReference>
<dbReference type="PROSITE" id="PS50005">
    <property type="entry name" value="TPR"/>
    <property type="match status" value="1"/>
</dbReference>
<dbReference type="InterPro" id="IPR012338">
    <property type="entry name" value="Beta-lactam/transpept-like"/>
</dbReference>
<feature type="domain" description="Beta-lactamase-related" evidence="3">
    <location>
        <begin position="74"/>
        <end position="384"/>
    </location>
</feature>
<dbReference type="SUPFAM" id="SSF56601">
    <property type="entry name" value="beta-lactamase/transpeptidase-like"/>
    <property type="match status" value="1"/>
</dbReference>